<dbReference type="Proteomes" id="UP000235786">
    <property type="component" value="Unassembled WGS sequence"/>
</dbReference>
<feature type="transmembrane region" description="Helical" evidence="1">
    <location>
        <begin position="225"/>
        <end position="247"/>
    </location>
</feature>
<gene>
    <name evidence="2" type="ORF">L207DRAFT_384246</name>
</gene>
<feature type="non-terminal residue" evidence="2">
    <location>
        <position position="255"/>
    </location>
</feature>
<keyword evidence="1" id="KW-1133">Transmembrane helix</keyword>
<dbReference type="OrthoDB" id="5086500at2759"/>
<feature type="transmembrane region" description="Helical" evidence="1">
    <location>
        <begin position="191"/>
        <end position="213"/>
    </location>
</feature>
<dbReference type="AlphaFoldDB" id="A0A2J6RWP5"/>
<dbReference type="PANTHER" id="PTHR34414:SF1">
    <property type="entry name" value="SUBTILISIN-LIKE SERINE PROTEASE"/>
    <property type="match status" value="1"/>
</dbReference>
<keyword evidence="1" id="KW-0472">Membrane</keyword>
<protein>
    <submittedName>
        <fullName evidence="2">Uncharacterized protein</fullName>
    </submittedName>
</protein>
<feature type="non-terminal residue" evidence="2">
    <location>
        <position position="1"/>
    </location>
</feature>
<dbReference type="PANTHER" id="PTHR34414">
    <property type="entry name" value="HET DOMAIN-CONTAINING PROTEIN-RELATED"/>
    <property type="match status" value="1"/>
</dbReference>
<evidence type="ECO:0000256" key="1">
    <source>
        <dbReference type="SAM" id="Phobius"/>
    </source>
</evidence>
<evidence type="ECO:0000313" key="3">
    <source>
        <dbReference type="Proteomes" id="UP000235786"/>
    </source>
</evidence>
<organism evidence="2 3">
    <name type="scientific">Hyaloscypha variabilis (strain UAMH 11265 / GT02V1 / F)</name>
    <name type="common">Meliniomyces variabilis</name>
    <dbReference type="NCBI Taxonomy" id="1149755"/>
    <lineage>
        <taxon>Eukaryota</taxon>
        <taxon>Fungi</taxon>
        <taxon>Dikarya</taxon>
        <taxon>Ascomycota</taxon>
        <taxon>Pezizomycotina</taxon>
        <taxon>Leotiomycetes</taxon>
        <taxon>Helotiales</taxon>
        <taxon>Hyaloscyphaceae</taxon>
        <taxon>Hyaloscypha</taxon>
        <taxon>Hyaloscypha variabilis</taxon>
    </lineage>
</organism>
<sequence>NITAVLREDMLLPRLNKIHQYLWWCSKMRQAPALHEKLMEKHEIVVTEQADLHLVCPTGRIFIKPLPMYLLRHQLWISHICANAQLYECCTGFLLSYAWRIRHENDLVIAIDHGLLPKWLTWKAWVVFVSSFLGYLEANGGHSKFVNKRYQYGELKLTRLNVVYRYAPEVPGLKGYISGYGQASMFFKRNFAWMGLGFLYLVAILTAMQVGLAAAPLRDNANFNWASYVFAVFCILLPVTIVAVHFLRHVAGLIW</sequence>
<name>A0A2J6RWP5_HYAVF</name>
<dbReference type="EMBL" id="KZ613942">
    <property type="protein sequence ID" value="PMD42937.1"/>
    <property type="molecule type" value="Genomic_DNA"/>
</dbReference>
<dbReference type="InterPro" id="IPR046536">
    <property type="entry name" value="DUF6601"/>
</dbReference>
<reference evidence="2 3" key="1">
    <citation type="submission" date="2016-04" db="EMBL/GenBank/DDBJ databases">
        <title>A degradative enzymes factory behind the ericoid mycorrhizal symbiosis.</title>
        <authorList>
            <consortium name="DOE Joint Genome Institute"/>
            <person name="Martino E."/>
            <person name="Morin E."/>
            <person name="Grelet G."/>
            <person name="Kuo A."/>
            <person name="Kohler A."/>
            <person name="Daghino S."/>
            <person name="Barry K."/>
            <person name="Choi C."/>
            <person name="Cichocki N."/>
            <person name="Clum A."/>
            <person name="Copeland A."/>
            <person name="Hainaut M."/>
            <person name="Haridas S."/>
            <person name="Labutti K."/>
            <person name="Lindquist E."/>
            <person name="Lipzen A."/>
            <person name="Khouja H.-R."/>
            <person name="Murat C."/>
            <person name="Ohm R."/>
            <person name="Olson A."/>
            <person name="Spatafora J."/>
            <person name="Veneault-Fourrey C."/>
            <person name="Henrissat B."/>
            <person name="Grigoriev I."/>
            <person name="Martin F."/>
            <person name="Perotto S."/>
        </authorList>
    </citation>
    <scope>NUCLEOTIDE SEQUENCE [LARGE SCALE GENOMIC DNA]</scope>
    <source>
        <strain evidence="2 3">F</strain>
    </source>
</reference>
<keyword evidence="3" id="KW-1185">Reference proteome</keyword>
<dbReference type="STRING" id="1149755.A0A2J6RWP5"/>
<keyword evidence="1" id="KW-0812">Transmembrane</keyword>
<dbReference type="Pfam" id="PF20246">
    <property type="entry name" value="DUF6601"/>
    <property type="match status" value="1"/>
</dbReference>
<proteinExistence type="predicted"/>
<accession>A0A2J6RWP5</accession>
<evidence type="ECO:0000313" key="2">
    <source>
        <dbReference type="EMBL" id="PMD42937.1"/>
    </source>
</evidence>